<dbReference type="CDD" id="cd16270">
    <property type="entry name" value="Apc5_N"/>
    <property type="match status" value="1"/>
</dbReference>
<dbReference type="GO" id="GO:0005680">
    <property type="term" value="C:anaphase-promoting complex"/>
    <property type="evidence" value="ECO:0007669"/>
    <property type="project" value="InterPro"/>
</dbReference>
<dbReference type="AlphaFoldDB" id="A0A8C4F4I6"/>
<evidence type="ECO:0000313" key="21">
    <source>
        <dbReference type="Ensembl" id="ENSDLAP00005027888.1"/>
    </source>
</evidence>
<dbReference type="OrthoDB" id="2504561at2759"/>
<evidence type="ECO:0000256" key="7">
    <source>
        <dbReference type="ARBA" id="ARBA00022553"/>
    </source>
</evidence>
<evidence type="ECO:0000256" key="6">
    <source>
        <dbReference type="ARBA" id="ARBA00022490"/>
    </source>
</evidence>
<feature type="domain" description="Anaphase-promoting complex subunit 5 N-terminal" evidence="20">
    <location>
        <begin position="30"/>
        <end position="162"/>
    </location>
</feature>
<evidence type="ECO:0000256" key="18">
    <source>
        <dbReference type="SAM" id="MobiDB-lite"/>
    </source>
</evidence>
<evidence type="ECO:0000256" key="8">
    <source>
        <dbReference type="ARBA" id="ARBA00022618"/>
    </source>
</evidence>
<keyword evidence="9" id="KW-0677">Repeat</keyword>
<feature type="domain" description="Anaphase-promoting complex subunit 5" evidence="19">
    <location>
        <begin position="606"/>
        <end position="662"/>
    </location>
</feature>
<dbReference type="SUPFAM" id="SSF48452">
    <property type="entry name" value="TPR-like"/>
    <property type="match status" value="1"/>
</dbReference>
<feature type="domain" description="Anaphase-promoting complex subunit 5" evidence="19">
    <location>
        <begin position="268"/>
        <end position="367"/>
    </location>
</feature>
<evidence type="ECO:0000256" key="14">
    <source>
        <dbReference type="ARBA" id="ARBA00023242"/>
    </source>
</evidence>
<dbReference type="GO" id="GO:0070979">
    <property type="term" value="P:protein K11-linked ubiquitination"/>
    <property type="evidence" value="ECO:0007669"/>
    <property type="project" value="TreeGrafter"/>
</dbReference>
<evidence type="ECO:0000256" key="17">
    <source>
        <dbReference type="ARBA" id="ARBA00045696"/>
    </source>
</evidence>
<name>A0A8C4F4I6_DICLA</name>
<dbReference type="InterPro" id="IPR011990">
    <property type="entry name" value="TPR-like_helical_dom_sf"/>
</dbReference>
<evidence type="ECO:0000259" key="19">
    <source>
        <dbReference type="Pfam" id="PF12862"/>
    </source>
</evidence>
<feature type="compositionally biased region" description="Basic and acidic residues" evidence="18">
    <location>
        <begin position="192"/>
        <end position="212"/>
    </location>
</feature>
<keyword evidence="7" id="KW-0597">Phosphoprotein</keyword>
<proteinExistence type="inferred from homology"/>
<evidence type="ECO:0000256" key="15">
    <source>
        <dbReference type="ARBA" id="ARBA00023306"/>
    </source>
</evidence>
<accession>A0A8C4F4I6</accession>
<keyword evidence="11" id="KW-0833">Ubl conjugation pathway</keyword>
<dbReference type="GeneID" id="127376338"/>
<reference evidence="21" key="2">
    <citation type="submission" date="2025-09" db="UniProtKB">
        <authorList>
            <consortium name="Ensembl"/>
        </authorList>
    </citation>
    <scope>IDENTIFICATION</scope>
</reference>
<keyword evidence="6" id="KW-0963">Cytoplasm</keyword>
<evidence type="ECO:0000259" key="20">
    <source>
        <dbReference type="Pfam" id="PF21371"/>
    </source>
</evidence>
<dbReference type="PANTHER" id="PTHR12830:SF9">
    <property type="entry name" value="ANAPHASE-PROMOTING COMPLEX SUBUNIT 5"/>
    <property type="match status" value="1"/>
</dbReference>
<keyword evidence="15" id="KW-0131">Cell cycle</keyword>
<dbReference type="RefSeq" id="XP_051279073.1">
    <property type="nucleotide sequence ID" value="XM_051423113.1"/>
</dbReference>
<reference evidence="21" key="1">
    <citation type="submission" date="2025-08" db="UniProtKB">
        <authorList>
            <consortium name="Ensembl"/>
        </authorList>
    </citation>
    <scope>IDENTIFICATION</scope>
</reference>
<organism evidence="21 22">
    <name type="scientific">Dicentrarchus labrax</name>
    <name type="common">European seabass</name>
    <name type="synonym">Morone labrax</name>
    <dbReference type="NCBI Taxonomy" id="13489"/>
    <lineage>
        <taxon>Eukaryota</taxon>
        <taxon>Metazoa</taxon>
        <taxon>Chordata</taxon>
        <taxon>Craniata</taxon>
        <taxon>Vertebrata</taxon>
        <taxon>Euteleostomi</taxon>
        <taxon>Actinopterygii</taxon>
        <taxon>Neopterygii</taxon>
        <taxon>Teleostei</taxon>
        <taxon>Neoteleostei</taxon>
        <taxon>Acanthomorphata</taxon>
        <taxon>Eupercaria</taxon>
        <taxon>Moronidae</taxon>
        <taxon>Dicentrarchus</taxon>
    </lineage>
</organism>
<dbReference type="GO" id="GO:0051301">
    <property type="term" value="P:cell division"/>
    <property type="evidence" value="ECO:0007669"/>
    <property type="project" value="UniProtKB-KW"/>
</dbReference>
<dbReference type="GO" id="GO:0045842">
    <property type="term" value="P:positive regulation of mitotic metaphase/anaphase transition"/>
    <property type="evidence" value="ECO:0007669"/>
    <property type="project" value="TreeGrafter"/>
</dbReference>
<protein>
    <recommendedName>
        <fullName evidence="5">Anaphase-promoting complex subunit 5</fullName>
    </recommendedName>
    <alternativeName>
        <fullName evidence="16">Cyclosome subunit 5</fullName>
    </alternativeName>
</protein>
<evidence type="ECO:0000256" key="13">
    <source>
        <dbReference type="ARBA" id="ARBA00023212"/>
    </source>
</evidence>
<comment type="subcellular location">
    <subcellularLocation>
        <location evidence="2">Cytoplasm</location>
        <location evidence="2">Cytoskeleton</location>
        <location evidence="2">Spindle</location>
    </subcellularLocation>
    <subcellularLocation>
        <location evidence="1">Nucleus</location>
    </subcellularLocation>
</comment>
<evidence type="ECO:0000256" key="16">
    <source>
        <dbReference type="ARBA" id="ARBA00031069"/>
    </source>
</evidence>
<dbReference type="Pfam" id="PF21371">
    <property type="entry name" value="Apc5_N"/>
    <property type="match status" value="1"/>
</dbReference>
<feature type="region of interest" description="Disordered" evidence="18">
    <location>
        <begin position="187"/>
        <end position="221"/>
    </location>
</feature>
<evidence type="ECO:0000256" key="5">
    <source>
        <dbReference type="ARBA" id="ARBA00016066"/>
    </source>
</evidence>
<dbReference type="Proteomes" id="UP000694389">
    <property type="component" value="Unassembled WGS sequence"/>
</dbReference>
<dbReference type="Pfam" id="PF12862">
    <property type="entry name" value="ANAPC5"/>
    <property type="match status" value="2"/>
</dbReference>
<evidence type="ECO:0000256" key="9">
    <source>
        <dbReference type="ARBA" id="ARBA00022737"/>
    </source>
</evidence>
<keyword evidence="12" id="KW-0802">TPR repeat</keyword>
<evidence type="ECO:0000313" key="22">
    <source>
        <dbReference type="Proteomes" id="UP000694389"/>
    </source>
</evidence>
<dbReference type="InterPro" id="IPR048968">
    <property type="entry name" value="Apc5_N"/>
</dbReference>
<evidence type="ECO:0000256" key="12">
    <source>
        <dbReference type="ARBA" id="ARBA00022803"/>
    </source>
</evidence>
<keyword evidence="14" id="KW-0539">Nucleus</keyword>
<dbReference type="GO" id="GO:0031145">
    <property type="term" value="P:anaphase-promoting complex-dependent catabolic process"/>
    <property type="evidence" value="ECO:0007669"/>
    <property type="project" value="TreeGrafter"/>
</dbReference>
<dbReference type="PANTHER" id="PTHR12830">
    <property type="entry name" value="ANAPHASE-PROMOTING COMPLEX SUBUNIT 5"/>
    <property type="match status" value="1"/>
</dbReference>
<dbReference type="Ensembl" id="ENSDLAT00005029738.2">
    <property type="protein sequence ID" value="ENSDLAP00005027888.1"/>
    <property type="gene ID" value="ENSDLAG00005012071.2"/>
</dbReference>
<evidence type="ECO:0000256" key="11">
    <source>
        <dbReference type="ARBA" id="ARBA00022786"/>
    </source>
</evidence>
<keyword evidence="22" id="KW-1185">Reference proteome</keyword>
<evidence type="ECO:0000256" key="3">
    <source>
        <dbReference type="ARBA" id="ARBA00004906"/>
    </source>
</evidence>
<evidence type="ECO:0000256" key="2">
    <source>
        <dbReference type="ARBA" id="ARBA00004186"/>
    </source>
</evidence>
<evidence type="ECO:0000256" key="4">
    <source>
        <dbReference type="ARBA" id="ARBA00007450"/>
    </source>
</evidence>
<dbReference type="InterPro" id="IPR026000">
    <property type="entry name" value="Apc5_dom"/>
</dbReference>
<sequence>MASVHESLYFNPMMTNGVVHANVFGTRDWVSPYKISLMALLCEMTASKISLPERRRLNKLILPLQQGPDLSLGQFLKTVEECCPQTAYAVKLKLHEMANGELKDMEYFFYDLPNPYIAFDSEAYKTSVVGLFMRHMFLAYDKLSFSQVYKLYKSLQQYYHSHYAKPSDGQVGLPALVADDSDMDLTNPEDAVGDRIDKEELDTPLHESELRNDNAPSRGPLSQKQAEYFLARQAYLLKNDENKALKPAALQEELNNMLKFNPDFAEAHYLNYLNSMRVQDIFLSAHSLLHYFDRLILSGNEGKSNGDEGYGRSLRYAALNLASLHCRFGHYQQADLALQEAIRIAQESNDHVCLQHCLSWLYTLEQTRGSDSTVLTEDSVKMAAHFCLPYLASLGIQSLVQQGATQGKTAHKLMDALKDTDILHWKHSLSELIEISLAQTTSIWRMYGKSTMALQQAQLLLNMSSLEPVNFGVQQNNTEAFAVALCHLAELHAEQGLYGAVSEILQHLKEQFPPHSQHAKLWMLCDLKIQFERHMNEGKYHLAEPLVTAISALNKTEGLYRKAQVLKALNRSTEAYSILQRLQVHCEKTKCTEVVIRVMLSTAELHWESSGFSTALPLLLQALALARQHHLQSLASETILHLAFTQLMLGVPEQALCVLHEACIEPVLAHGAVMDKGRALLLTARCQMAVAGFRPNGQGQADLRLAVLAVDTLKEAAAYFFRLNCKERLRDVHYLQAQLHRSLGQTSQCNKSAMLFRLLDQELQSPAPPVSMRL</sequence>
<dbReference type="CTD" id="51433"/>
<comment type="pathway">
    <text evidence="3">Protein modification; protein ubiquitination.</text>
</comment>
<dbReference type="OMA" id="DANMGMA"/>
<dbReference type="UniPathway" id="UPA00143"/>
<keyword evidence="13" id="KW-0206">Cytoskeleton</keyword>
<keyword evidence="8" id="KW-0132">Cell division</keyword>
<dbReference type="GO" id="GO:0005819">
    <property type="term" value="C:spindle"/>
    <property type="evidence" value="ECO:0007669"/>
    <property type="project" value="UniProtKB-SubCell"/>
</dbReference>
<keyword evidence="10" id="KW-0498">Mitosis</keyword>
<dbReference type="InterPro" id="IPR037679">
    <property type="entry name" value="Apc5"/>
</dbReference>
<evidence type="ECO:0000256" key="1">
    <source>
        <dbReference type="ARBA" id="ARBA00004123"/>
    </source>
</evidence>
<dbReference type="GeneTree" id="ENSGT00390000018674"/>
<comment type="function">
    <text evidence="17">Component of the anaphase promoting complex/cyclosome (APC/C), a cell cycle-regulated E3 ubiquitin ligase that controls progression through mitosis and the G1 phase of the cell cycle. The APC/C complex acts by mediating ubiquitination and subsequent degradation of target proteins: it mainly mediates the formation of 'Lys-11'-linked polyubiquitin chains and, to a lower extent, the formation of 'Lys-48'- and 'Lys-63'-linked polyubiquitin chains. The APC/C complex catalyzes assembly of branched 'Lys-11'-/'Lys-48'-linked branched ubiquitin chains on target proteins.</text>
</comment>
<evidence type="ECO:0000256" key="10">
    <source>
        <dbReference type="ARBA" id="ARBA00022776"/>
    </source>
</evidence>
<gene>
    <name evidence="21" type="primary">anapc5</name>
</gene>
<comment type="similarity">
    <text evidence="4">Belongs to the APC5 family.</text>
</comment>